<dbReference type="EC" id="4.1.2.4" evidence="6"/>
<comment type="catalytic activity">
    <reaction evidence="5 6">
        <text>2-deoxy-D-ribose 5-phosphate = D-glyceraldehyde 3-phosphate + acetaldehyde</text>
        <dbReference type="Rhea" id="RHEA:12821"/>
        <dbReference type="ChEBI" id="CHEBI:15343"/>
        <dbReference type="ChEBI" id="CHEBI:59776"/>
        <dbReference type="ChEBI" id="CHEBI:62877"/>
        <dbReference type="EC" id="4.1.2.4"/>
    </reaction>
</comment>
<comment type="caution">
    <text evidence="7">The sequence shown here is derived from an EMBL/GenBank/DDBJ whole genome shotgun (WGS) entry which is preliminary data.</text>
</comment>
<dbReference type="InterPro" id="IPR013785">
    <property type="entry name" value="Aldolase_TIM"/>
</dbReference>
<evidence type="ECO:0000256" key="1">
    <source>
        <dbReference type="ARBA" id="ARBA00010936"/>
    </source>
</evidence>
<reference evidence="7 8" key="1">
    <citation type="submission" date="2020-08" db="EMBL/GenBank/DDBJ databases">
        <title>Genome public.</title>
        <authorList>
            <person name="Liu C."/>
            <person name="Sun Q."/>
        </authorList>
    </citation>
    <scope>NUCLEOTIDE SEQUENCE [LARGE SCALE GENOMIC DNA]</scope>
    <source>
        <strain evidence="7 8">NSJ-35</strain>
    </source>
</reference>
<dbReference type="PANTHER" id="PTHR10889">
    <property type="entry name" value="DEOXYRIBOSE-PHOSPHATE ALDOLASE"/>
    <property type="match status" value="1"/>
</dbReference>
<keyword evidence="4 6" id="KW-0704">Schiff base</keyword>
<comment type="similarity">
    <text evidence="1 6">Belongs to the DeoC/FbaB aldolase family. DeoC type 1 subfamily.</text>
</comment>
<comment type="subcellular location">
    <subcellularLocation>
        <location evidence="6">Cytoplasm</location>
    </subcellularLocation>
</comment>
<evidence type="ECO:0000256" key="4">
    <source>
        <dbReference type="ARBA" id="ARBA00023270"/>
    </source>
</evidence>
<comment type="function">
    <text evidence="6">Catalyzes a reversible aldol reaction between acetaldehyde and D-glyceraldehyde 3-phosphate to generate 2-deoxy-D-ribose 5-phosphate.</text>
</comment>
<accession>A0ABR7EFS2</accession>
<comment type="pathway">
    <text evidence="6">Carbohydrate degradation; 2-deoxy-D-ribose 1-phosphate degradation; D-glyceraldehyde 3-phosphate and acetaldehyde from 2-deoxy-alpha-D-ribose 1-phosphate: step 2/2.</text>
</comment>
<dbReference type="SMART" id="SM01133">
    <property type="entry name" value="DeoC"/>
    <property type="match status" value="1"/>
</dbReference>
<protein>
    <recommendedName>
        <fullName evidence="6">Deoxyribose-phosphate aldolase</fullName>
        <shortName evidence="6">DERA</shortName>
        <ecNumber evidence="6">4.1.2.4</ecNumber>
    </recommendedName>
    <alternativeName>
        <fullName evidence="6">2-deoxy-D-ribose 5-phosphate aldolase</fullName>
    </alternativeName>
    <alternativeName>
        <fullName evidence="6">Phosphodeoxyriboaldolase</fullName>
        <shortName evidence="6">Deoxyriboaldolase</shortName>
    </alternativeName>
</protein>
<feature type="active site" description="Proton donor/acceptor" evidence="6">
    <location>
        <position position="188"/>
    </location>
</feature>
<dbReference type="Gene3D" id="3.20.20.70">
    <property type="entry name" value="Aldolase class I"/>
    <property type="match status" value="1"/>
</dbReference>
<dbReference type="RefSeq" id="WP_186858129.1">
    <property type="nucleotide sequence ID" value="NZ_JACOON010000005.1"/>
</dbReference>
<dbReference type="InterPro" id="IPR011343">
    <property type="entry name" value="DeoC"/>
</dbReference>
<dbReference type="Pfam" id="PF01791">
    <property type="entry name" value="DeoC"/>
    <property type="match status" value="1"/>
</dbReference>
<dbReference type="EMBL" id="JACOON010000005">
    <property type="protein sequence ID" value="MBC5648629.1"/>
    <property type="molecule type" value="Genomic_DNA"/>
</dbReference>
<proteinExistence type="inferred from homology"/>
<keyword evidence="2 6" id="KW-0963">Cytoplasm</keyword>
<name>A0ABR7EFS2_9FIRM</name>
<dbReference type="CDD" id="cd00959">
    <property type="entry name" value="DeoC"/>
    <property type="match status" value="1"/>
</dbReference>
<gene>
    <name evidence="6 7" type="primary">deoC</name>
    <name evidence="7" type="ORF">H8S18_09790</name>
</gene>
<dbReference type="GO" id="GO:0004139">
    <property type="term" value="F:deoxyribose-phosphate aldolase activity"/>
    <property type="evidence" value="ECO:0007669"/>
    <property type="project" value="UniProtKB-EC"/>
</dbReference>
<evidence type="ECO:0000256" key="5">
    <source>
        <dbReference type="ARBA" id="ARBA00048791"/>
    </source>
</evidence>
<dbReference type="InterPro" id="IPR028581">
    <property type="entry name" value="DeoC_typeI"/>
</dbReference>
<evidence type="ECO:0000256" key="6">
    <source>
        <dbReference type="HAMAP-Rule" id="MF_00114"/>
    </source>
</evidence>
<sequence length="227" mass="24659">MSNQLTFETLPGIVDISALSVPTTEADVEELAKAANQYGFIAAFVMPCNIEYLRQQLGADTKVIMGAPIGFPTGTDLTQDKVFQVKEMKKLGCTEFDMVISVSKLKSGKLDYVKNDIAAVIEAADGYPVKVILEVTYLTDDEIKTGSDIVAESGAQYVKTGTGYSPRPTEVRHVELMKQTVGDRVKIKVAGGVRDFDTLKAFYDAGAQRFGIGMKSAISILESIRNQ</sequence>
<keyword evidence="8" id="KW-1185">Reference proteome</keyword>
<keyword evidence="3 6" id="KW-0456">Lyase</keyword>
<feature type="active site" description="Proton donor/acceptor" evidence="6">
    <location>
        <position position="97"/>
    </location>
</feature>
<dbReference type="PANTHER" id="PTHR10889:SF1">
    <property type="entry name" value="DEOXYRIBOSE-PHOSPHATE ALDOLASE"/>
    <property type="match status" value="1"/>
</dbReference>
<dbReference type="NCBIfam" id="TIGR00126">
    <property type="entry name" value="deoC"/>
    <property type="match status" value="1"/>
</dbReference>
<dbReference type="HAMAP" id="MF_00114">
    <property type="entry name" value="DeoC_type1"/>
    <property type="match status" value="1"/>
</dbReference>
<dbReference type="PIRSF" id="PIRSF001357">
    <property type="entry name" value="DeoC"/>
    <property type="match status" value="1"/>
</dbReference>
<feature type="active site" description="Schiff-base intermediate with acetaldehyde" evidence="6">
    <location>
        <position position="159"/>
    </location>
</feature>
<evidence type="ECO:0000256" key="3">
    <source>
        <dbReference type="ARBA" id="ARBA00023239"/>
    </source>
</evidence>
<evidence type="ECO:0000313" key="8">
    <source>
        <dbReference type="Proteomes" id="UP000606889"/>
    </source>
</evidence>
<dbReference type="InterPro" id="IPR002915">
    <property type="entry name" value="DeoC/FbaB/LacD_aldolase"/>
</dbReference>
<organism evidence="7 8">
    <name type="scientific">Christensenella tenuis</name>
    <dbReference type="NCBI Taxonomy" id="2763033"/>
    <lineage>
        <taxon>Bacteria</taxon>
        <taxon>Bacillati</taxon>
        <taxon>Bacillota</taxon>
        <taxon>Clostridia</taxon>
        <taxon>Christensenellales</taxon>
        <taxon>Christensenellaceae</taxon>
        <taxon>Christensenella</taxon>
    </lineage>
</organism>
<evidence type="ECO:0000313" key="7">
    <source>
        <dbReference type="EMBL" id="MBC5648629.1"/>
    </source>
</evidence>
<dbReference type="SUPFAM" id="SSF51569">
    <property type="entry name" value="Aldolase"/>
    <property type="match status" value="1"/>
</dbReference>
<dbReference type="Proteomes" id="UP000606889">
    <property type="component" value="Unassembled WGS sequence"/>
</dbReference>
<evidence type="ECO:0000256" key="2">
    <source>
        <dbReference type="ARBA" id="ARBA00022490"/>
    </source>
</evidence>